<feature type="compositionally biased region" description="Low complexity" evidence="1">
    <location>
        <begin position="106"/>
        <end position="116"/>
    </location>
</feature>
<dbReference type="Proteomes" id="UP001500493">
    <property type="component" value="Unassembled WGS sequence"/>
</dbReference>
<dbReference type="PANTHER" id="PTHR22957:SF168">
    <property type="entry name" value="TBC DOMAIN-CONTAINING PROTEIN KINASE-LIKE PROTEIN"/>
    <property type="match status" value="1"/>
</dbReference>
<dbReference type="SMART" id="SM00164">
    <property type="entry name" value="TBC"/>
    <property type="match status" value="1"/>
</dbReference>
<dbReference type="PROSITE" id="PS50086">
    <property type="entry name" value="TBC_RABGAP"/>
    <property type="match status" value="1"/>
</dbReference>
<name>A0AAW3CAZ4_9TRYP</name>
<evidence type="ECO:0000259" key="2">
    <source>
        <dbReference type="PROSITE" id="PS50086"/>
    </source>
</evidence>
<sequence>MDSPLPTRLAGVRTAGCASPAPRSSVDTAPPLSRSELVDIDGLRCEVRSMRSVPHALYSTPFVSRIVAMYVQQLIDDFTRSLLLCRPVKRCLSSSSRRERTKGGDSQQQRQQQQSSTAAKLSAVESTMAPEDEEMYLLLRLCALDKAAQQQQQSLETSGGDPPAVAGPQTRAAAEQLVALFAAAERGRCRDRLSSGARGEDSERRNAAAKMPPLLSSLSRFRPMLHDMRYLAQHLLLPRHAWQYHQREWVIVYEDVAVTLRDRLSRCRRAAIRRGGRDGKVNEEDGTEDRGAARSPRATADPITDGRQLFPVAELELLWHTLWELLGAAWRQRDRLWGAYRHLHGPRRLSPLCLSGQAPYAVPPGVHACPILRELDEGDIARVHASAPSPLPHAMPAAPTAAHAEDSCAFGPFTSVDIGVSARRLYVLRQPLAAVLRSLRVSVPPAGRDPLVTSTTAFAGFQYVDGPVRRGQTSTLAPTVAAAAPLIVPLFDVTDQDAGMVPAAVPYMSPEVYMSLLQEQRQQQQRRATSRSASPSPPMVSWPPAHTFSDDLWNAAVVVLEAALSGFCAMDESMCHLAPLPPAPDSDADRPDPPTVTSGFSCSPRPSPSVYSDVLRLLTERHVLPSTAAHNFLYAALYHLQAALSNGGRSSGEDADHHLDGDVDGVTTHRDGDGNRESTAAMAPPSPARLAGEWRRYLSRAYGPACVKEGGILAEVAAKGLCWRRSERWNVFGMAHGTAVTTRSTAASLDSLSPASLFTPRDVVGTASNDSSGGGGGGGGGNTRAATAAFAVSIHADPSVDIDGDDSALPSSLAAAHGQRSSQPGIAGVAEGDRDMTALSRLPHRFDRVFNTLDTPLLRLLSLGQCSAAVDGGDLWVALASYLRRCTRTAVATGTSAAATGSPGTPARKANGAVAEAADVDCVDELLRLLFCCVVRTTRRYRANFADDAAGKGDVPAEAEWCEYAAINHPFFRGFAERGLLTTYMAVACCGGELGDSAAAAAAATLPALNLYVPAAALLATVREMEAAWKASGIDVCTERVVKQANSLRALIGDDMRAWESSTAARGGRSGTYTHQQQQQYLLLMNSLVNMSSTLMLPPPVDRARRALEGVLSPIDFDLAAQLQHTQQLRCLLYGGSSDATGDDRGRGGKAAQNTGAVAAGTERVRAYLKALLIPDTVRRTDGVVARVAYSPFYPLPPTLRGEVWGRLLSVPPSARTREALLARAVHRTAAKPTPYDRQLSVDIPRCHAYHPLLSSSYGAAQLQRILRAWLHLHPSHSYWQGLDSVCAVLLTVSNRDEALVLAQLNAIVDRFIAHEEDGESPHTAEGGSGDSRLGSPRVGSAALPLRPAKQKPTVAAQLRHLVVVLRYCDPLLAHYLFDILSCTPELYAISWLLTLFSHSLPVRKVYPLWDLLFVEGDTACLVVLCATVIIHKRDLLLSTDFSGCLAAFSSGASAMNVAAAVGDTRWLMTAVPPSVLAPPPVSSDTRRGVRESLYGSGRDGTAAAINCALRSDDGNSNAAVALLAVEDVSAALAVSAPALTATSDGGGCTREKEESKQQWFHSGLYLVDLREQPAENALQEAVLGAISVPLYSAARPRSHASAAASAAERGAALQHREVVDVHTSAFVEVVDEVDNDAAGTGWGIVEQQERLHEQQRAEQDAAARQVEDAAAAIVRYVDNPAMAAILSRMKRTAESVAGAPPQPPSLSCPWPVHPIVQKASCAPHVVLLTSGNADEHELPLAHQLGVKLNACGVHNVSILRGGVASLRRALPELVVRRMPSL</sequence>
<dbReference type="InterPro" id="IPR000195">
    <property type="entry name" value="Rab-GAP-TBC_dom"/>
</dbReference>
<evidence type="ECO:0000256" key="1">
    <source>
        <dbReference type="SAM" id="MobiDB-lite"/>
    </source>
</evidence>
<evidence type="ECO:0000313" key="4">
    <source>
        <dbReference type="EMBL" id="KAL0531058.1"/>
    </source>
</evidence>
<dbReference type="EMBL" id="JBAMZJ010000002">
    <property type="protein sequence ID" value="KAL0531058.1"/>
    <property type="molecule type" value="Genomic_DNA"/>
</dbReference>
<dbReference type="Gene3D" id="1.10.472.80">
    <property type="entry name" value="Ypt/Rab-GAP domain of gyp1p, domain 3"/>
    <property type="match status" value="1"/>
</dbReference>
<feature type="region of interest" description="Disordered" evidence="1">
    <location>
        <begin position="12"/>
        <end position="32"/>
    </location>
</feature>
<feature type="region of interest" description="Disordered" evidence="1">
    <location>
        <begin position="518"/>
        <end position="541"/>
    </location>
</feature>
<feature type="compositionally biased region" description="Gly residues" evidence="1">
    <location>
        <begin position="772"/>
        <end position="782"/>
    </location>
</feature>
<feature type="compositionally biased region" description="Basic and acidic residues" evidence="1">
    <location>
        <begin position="651"/>
        <end position="676"/>
    </location>
</feature>
<feature type="region of interest" description="Disordered" evidence="1">
    <location>
        <begin position="763"/>
        <end position="782"/>
    </location>
</feature>
<dbReference type="Gene3D" id="1.10.8.270">
    <property type="entry name" value="putative rabgap domain of human tbc1 domain family member 14 like domains"/>
    <property type="match status" value="1"/>
</dbReference>
<gene>
    <name evidence="4" type="ORF">Q4I32_000719</name>
</gene>
<dbReference type="InterPro" id="IPR001763">
    <property type="entry name" value="Rhodanese-like_dom"/>
</dbReference>
<feature type="region of interest" description="Disordered" evidence="1">
    <location>
        <begin position="580"/>
        <end position="607"/>
    </location>
</feature>
<feature type="region of interest" description="Disordered" evidence="1">
    <location>
        <begin position="275"/>
        <end position="301"/>
    </location>
</feature>
<dbReference type="PROSITE" id="PS50206">
    <property type="entry name" value="RHODANESE_3"/>
    <property type="match status" value="1"/>
</dbReference>
<reference evidence="4" key="1">
    <citation type="submission" date="2024-02" db="EMBL/GenBank/DDBJ databases">
        <title>FIRST GENOME SEQUENCES OF Leishmania (Viannia) shawi, Leishmania (Viannia) lindenbergi AND Leishmania (Viannia) utingensis.</title>
        <authorList>
            <person name="Resadore F."/>
            <person name="Custodio M.G.F."/>
            <person name="Boite M.C."/>
            <person name="Cupolillo E."/>
            <person name="Ferreira G.E.M."/>
        </authorList>
    </citation>
    <scope>NUCLEOTIDE SEQUENCE</scope>
    <source>
        <strain evidence="4">MHOM/BR/2013/18 LTA MLF</strain>
    </source>
</reference>
<feature type="domain" description="Rhodanese" evidence="3">
    <location>
        <begin position="1748"/>
        <end position="1776"/>
    </location>
</feature>
<feature type="compositionally biased region" description="Low complexity" evidence="1">
    <location>
        <begin position="520"/>
        <end position="534"/>
    </location>
</feature>
<dbReference type="SUPFAM" id="SSF47923">
    <property type="entry name" value="Ypt/Rab-GAP domain of gyp1p"/>
    <property type="match status" value="2"/>
</dbReference>
<feature type="region of interest" description="Disordered" evidence="1">
    <location>
        <begin position="95"/>
        <end position="126"/>
    </location>
</feature>
<dbReference type="PANTHER" id="PTHR22957">
    <property type="entry name" value="TBC1 DOMAIN FAMILY MEMBER GTPASE-ACTIVATING PROTEIN"/>
    <property type="match status" value="1"/>
</dbReference>
<accession>A0AAW3CAZ4</accession>
<protein>
    <submittedName>
        <fullName evidence="4">Rab-GTPase-TBC domain containing protein</fullName>
    </submittedName>
</protein>
<proteinExistence type="predicted"/>
<evidence type="ECO:0000313" key="5">
    <source>
        <dbReference type="Proteomes" id="UP001500493"/>
    </source>
</evidence>
<feature type="domain" description="Rab-GAP TBC" evidence="2">
    <location>
        <begin position="1195"/>
        <end position="1417"/>
    </location>
</feature>
<dbReference type="GO" id="GO:0005096">
    <property type="term" value="F:GTPase activator activity"/>
    <property type="evidence" value="ECO:0007669"/>
    <property type="project" value="TreeGrafter"/>
</dbReference>
<feature type="region of interest" description="Disordered" evidence="1">
    <location>
        <begin position="649"/>
        <end position="687"/>
    </location>
</feature>
<comment type="caution">
    <text evidence="4">The sequence shown here is derived from an EMBL/GenBank/DDBJ whole genome shotgun (WGS) entry which is preliminary data.</text>
</comment>
<dbReference type="Pfam" id="PF00566">
    <property type="entry name" value="RabGAP-TBC"/>
    <property type="match status" value="2"/>
</dbReference>
<evidence type="ECO:0000259" key="3">
    <source>
        <dbReference type="PROSITE" id="PS50206"/>
    </source>
</evidence>
<dbReference type="InterPro" id="IPR035969">
    <property type="entry name" value="Rab-GAP_TBC_sf"/>
</dbReference>
<feature type="compositionally biased region" description="Basic and acidic residues" evidence="1">
    <location>
        <begin position="275"/>
        <end position="292"/>
    </location>
</feature>
<dbReference type="FunFam" id="1.10.8.270:FF:000044">
    <property type="entry name" value="TBC Kinase homolog"/>
    <property type="match status" value="1"/>
</dbReference>
<organism evidence="4 5">
    <name type="scientific">Leishmania shawi</name>
    <dbReference type="NCBI Taxonomy" id="5680"/>
    <lineage>
        <taxon>Eukaryota</taxon>
        <taxon>Discoba</taxon>
        <taxon>Euglenozoa</taxon>
        <taxon>Kinetoplastea</taxon>
        <taxon>Metakinetoplastina</taxon>
        <taxon>Trypanosomatida</taxon>
        <taxon>Trypanosomatidae</taxon>
        <taxon>Leishmaniinae</taxon>
        <taxon>Leishmania</taxon>
        <taxon>Leishmania guyanensis species complex</taxon>
    </lineage>
</organism>